<dbReference type="InterPro" id="IPR036390">
    <property type="entry name" value="WH_DNA-bd_sf"/>
</dbReference>
<dbReference type="GO" id="GO:0000976">
    <property type="term" value="F:transcription cis-regulatory region binding"/>
    <property type="evidence" value="ECO:0007669"/>
    <property type="project" value="TreeGrafter"/>
</dbReference>
<evidence type="ECO:0000313" key="6">
    <source>
        <dbReference type="Proteomes" id="UP000030661"/>
    </source>
</evidence>
<dbReference type="InterPro" id="IPR001761">
    <property type="entry name" value="Peripla_BP/Lac1_sug-bd_dom"/>
</dbReference>
<evidence type="ECO:0000259" key="4">
    <source>
        <dbReference type="PROSITE" id="PS50949"/>
    </source>
</evidence>
<keyword evidence="2" id="KW-0238">DNA-binding</keyword>
<sequence>MDTLKYKRLKLVIKNNIRDGIWKSGEKVPSERSLCEQFGISKITVKKAKDDLLIEGLLENLPGRKGVFVKRACRTPSKGLVGVAIDDVNDPHFAPILKGIEDKLWENKLHTILCNASHDVEKVEAYFRSLVQQQVAGVIFTPSRGPDYIENNRRILNMLTEHQIPYVLVDRYIQGLCSNAVVSNNHQGSQDLTTHLLERGHKRILLVTGEDCSSIADRLQGYLQALRNAGISPDPCLIIQAQELLLEERNARRQQELERLRALVQQAGDFSACYTLNSLLLKVALQIIFPKEPSTKQPIAIASYDYGLPEVIRLTNRVIVVKQPSYRMGWEAARLLVETLNNPDLPVMQITLKSDIVEEVIE</sequence>
<keyword evidence="6" id="KW-1185">Reference proteome</keyword>
<dbReference type="Gene3D" id="1.10.10.10">
    <property type="entry name" value="Winged helix-like DNA-binding domain superfamily/Winged helix DNA-binding domain"/>
    <property type="match status" value="1"/>
</dbReference>
<dbReference type="InterPro" id="IPR000524">
    <property type="entry name" value="Tscrpt_reg_HTH_GntR"/>
</dbReference>
<dbReference type="PRINTS" id="PR00035">
    <property type="entry name" value="HTHGNTR"/>
</dbReference>
<organism evidence="5">
    <name type="scientific">Vecturithrix granuli</name>
    <dbReference type="NCBI Taxonomy" id="1499967"/>
    <lineage>
        <taxon>Bacteria</taxon>
        <taxon>Candidatus Moduliflexota</taxon>
        <taxon>Candidatus Vecturitrichia</taxon>
        <taxon>Candidatus Vecturitrichales</taxon>
        <taxon>Candidatus Vecturitrichaceae</taxon>
        <taxon>Candidatus Vecturithrix</taxon>
    </lineage>
</organism>
<evidence type="ECO:0000256" key="2">
    <source>
        <dbReference type="ARBA" id="ARBA00023125"/>
    </source>
</evidence>
<dbReference type="STRING" id="1499967.U27_02229"/>
<dbReference type="CDD" id="cd06267">
    <property type="entry name" value="PBP1_LacI_sugar_binding-like"/>
    <property type="match status" value="1"/>
</dbReference>
<protein>
    <submittedName>
        <fullName evidence="5">Transcriptional regulator, GntR family with LacI sensor</fullName>
    </submittedName>
</protein>
<feature type="domain" description="HTH gntR-type" evidence="4">
    <location>
        <begin position="3"/>
        <end position="72"/>
    </location>
</feature>
<proteinExistence type="predicted"/>
<name>A0A0S6WAI0_VECG1</name>
<keyword evidence="3" id="KW-0804">Transcription</keyword>
<dbReference type="Pfam" id="PF00532">
    <property type="entry name" value="Peripla_BP_1"/>
    <property type="match status" value="1"/>
</dbReference>
<dbReference type="Gene3D" id="3.40.50.2300">
    <property type="match status" value="2"/>
</dbReference>
<dbReference type="Proteomes" id="UP000030661">
    <property type="component" value="Unassembled WGS sequence"/>
</dbReference>
<dbReference type="Pfam" id="PF00392">
    <property type="entry name" value="GntR"/>
    <property type="match status" value="1"/>
</dbReference>
<evidence type="ECO:0000256" key="1">
    <source>
        <dbReference type="ARBA" id="ARBA00023015"/>
    </source>
</evidence>
<dbReference type="CDD" id="cd07377">
    <property type="entry name" value="WHTH_GntR"/>
    <property type="match status" value="1"/>
</dbReference>
<dbReference type="InterPro" id="IPR036388">
    <property type="entry name" value="WH-like_DNA-bd_sf"/>
</dbReference>
<dbReference type="eggNOG" id="COG1609">
    <property type="taxonomic scope" value="Bacteria"/>
</dbReference>
<dbReference type="AlphaFoldDB" id="A0A0S6WAI0"/>
<dbReference type="PROSITE" id="PS50949">
    <property type="entry name" value="HTH_GNTR"/>
    <property type="match status" value="1"/>
</dbReference>
<reference evidence="5" key="1">
    <citation type="journal article" date="2015" name="PeerJ">
        <title>First genomic representation of candidate bacterial phylum KSB3 points to enhanced environmental sensing as a trigger of wastewater bulking.</title>
        <authorList>
            <person name="Sekiguchi Y."/>
            <person name="Ohashi A."/>
            <person name="Parks D.H."/>
            <person name="Yamauchi T."/>
            <person name="Tyson G.W."/>
            <person name="Hugenholtz P."/>
        </authorList>
    </citation>
    <scope>NUCLEOTIDE SEQUENCE [LARGE SCALE GENOMIC DNA]</scope>
</reference>
<evidence type="ECO:0000256" key="3">
    <source>
        <dbReference type="ARBA" id="ARBA00023163"/>
    </source>
</evidence>
<dbReference type="SUPFAM" id="SSF53822">
    <property type="entry name" value="Periplasmic binding protein-like I"/>
    <property type="match status" value="1"/>
</dbReference>
<dbReference type="SMART" id="SM00345">
    <property type="entry name" value="HTH_GNTR"/>
    <property type="match status" value="1"/>
</dbReference>
<dbReference type="EMBL" id="DF820463">
    <property type="protein sequence ID" value="GAK55396.1"/>
    <property type="molecule type" value="Genomic_DNA"/>
</dbReference>
<dbReference type="GO" id="GO:0003700">
    <property type="term" value="F:DNA-binding transcription factor activity"/>
    <property type="evidence" value="ECO:0007669"/>
    <property type="project" value="InterPro"/>
</dbReference>
<dbReference type="PANTHER" id="PTHR30146:SF109">
    <property type="entry name" value="HTH-TYPE TRANSCRIPTIONAL REGULATOR GALS"/>
    <property type="match status" value="1"/>
</dbReference>
<gene>
    <name evidence="5" type="ORF">U27_02229</name>
</gene>
<dbReference type="InterPro" id="IPR028082">
    <property type="entry name" value="Peripla_BP_I"/>
</dbReference>
<dbReference type="HOGENOM" id="CLU_037628_15_0_0"/>
<keyword evidence="1" id="KW-0805">Transcription regulation</keyword>
<dbReference type="SUPFAM" id="SSF46785">
    <property type="entry name" value="Winged helix' DNA-binding domain"/>
    <property type="match status" value="1"/>
</dbReference>
<evidence type="ECO:0000313" key="5">
    <source>
        <dbReference type="EMBL" id="GAK55396.1"/>
    </source>
</evidence>
<accession>A0A0S6WAI0</accession>
<dbReference type="PANTHER" id="PTHR30146">
    <property type="entry name" value="LACI-RELATED TRANSCRIPTIONAL REPRESSOR"/>
    <property type="match status" value="1"/>
</dbReference>